<feature type="compositionally biased region" description="Low complexity" evidence="3">
    <location>
        <begin position="97"/>
        <end position="106"/>
    </location>
</feature>
<dbReference type="InterPro" id="IPR036770">
    <property type="entry name" value="Ankyrin_rpt-contain_sf"/>
</dbReference>
<dbReference type="PROSITE" id="PS50089">
    <property type="entry name" value="ZF_RING_2"/>
    <property type="match status" value="1"/>
</dbReference>
<dbReference type="Proteomes" id="UP001642484">
    <property type="component" value="Unassembled WGS sequence"/>
</dbReference>
<protein>
    <recommendedName>
        <fullName evidence="4">RING-type domain-containing protein</fullName>
    </recommendedName>
</protein>
<keyword evidence="2" id="KW-0863">Zinc-finger</keyword>
<evidence type="ECO:0000256" key="1">
    <source>
        <dbReference type="PROSITE-ProRule" id="PRU00023"/>
    </source>
</evidence>
<dbReference type="Gene3D" id="3.30.40.10">
    <property type="entry name" value="Zinc/RING finger domain, C3HC4 (zinc finger)"/>
    <property type="match status" value="1"/>
</dbReference>
<evidence type="ECO:0000313" key="5">
    <source>
        <dbReference type="EMBL" id="CAK9038243.1"/>
    </source>
</evidence>
<proteinExistence type="predicted"/>
<organism evidence="5 6">
    <name type="scientific">Durusdinium trenchii</name>
    <dbReference type="NCBI Taxonomy" id="1381693"/>
    <lineage>
        <taxon>Eukaryota</taxon>
        <taxon>Sar</taxon>
        <taxon>Alveolata</taxon>
        <taxon>Dinophyceae</taxon>
        <taxon>Suessiales</taxon>
        <taxon>Symbiodiniaceae</taxon>
        <taxon>Durusdinium</taxon>
    </lineage>
</organism>
<dbReference type="Gene3D" id="1.10.238.10">
    <property type="entry name" value="EF-hand"/>
    <property type="match status" value="1"/>
</dbReference>
<keyword evidence="6" id="KW-1185">Reference proteome</keyword>
<evidence type="ECO:0000256" key="2">
    <source>
        <dbReference type="PROSITE-ProRule" id="PRU00175"/>
    </source>
</evidence>
<evidence type="ECO:0000259" key="4">
    <source>
        <dbReference type="PROSITE" id="PS50089"/>
    </source>
</evidence>
<name>A0ABP0LGY6_9DINO</name>
<dbReference type="Pfam" id="PF08795">
    <property type="entry name" value="DUF1796"/>
    <property type="match status" value="1"/>
</dbReference>
<dbReference type="Gene3D" id="1.10.287.110">
    <property type="entry name" value="DnaJ domain"/>
    <property type="match status" value="1"/>
</dbReference>
<dbReference type="EMBL" id="CAXAMN010012447">
    <property type="protein sequence ID" value="CAK9038243.1"/>
    <property type="molecule type" value="Genomic_DNA"/>
</dbReference>
<evidence type="ECO:0000313" key="6">
    <source>
        <dbReference type="Proteomes" id="UP001642484"/>
    </source>
</evidence>
<dbReference type="InterPro" id="IPR014903">
    <property type="entry name" value="DUF1796"/>
</dbReference>
<dbReference type="Gene3D" id="1.25.40.20">
    <property type="entry name" value="Ankyrin repeat-containing domain"/>
    <property type="match status" value="1"/>
</dbReference>
<dbReference type="SUPFAM" id="SSF57850">
    <property type="entry name" value="RING/U-box"/>
    <property type="match status" value="1"/>
</dbReference>
<dbReference type="InterPro" id="IPR011992">
    <property type="entry name" value="EF-hand-dom_pair"/>
</dbReference>
<comment type="caution">
    <text evidence="5">The sequence shown here is derived from an EMBL/GenBank/DDBJ whole genome shotgun (WGS) entry which is preliminary data.</text>
</comment>
<dbReference type="InterPro" id="IPR036869">
    <property type="entry name" value="J_dom_sf"/>
</dbReference>
<feature type="domain" description="RING-type" evidence="4">
    <location>
        <begin position="858"/>
        <end position="901"/>
    </location>
</feature>
<gene>
    <name evidence="5" type="ORF">CCMP2556_LOCUS20965</name>
</gene>
<feature type="region of interest" description="Disordered" evidence="3">
    <location>
        <begin position="81"/>
        <end position="115"/>
    </location>
</feature>
<feature type="compositionally biased region" description="Pro residues" evidence="3">
    <location>
        <begin position="81"/>
        <end position="96"/>
    </location>
</feature>
<evidence type="ECO:0000256" key="3">
    <source>
        <dbReference type="SAM" id="MobiDB-lite"/>
    </source>
</evidence>
<reference evidence="5 6" key="1">
    <citation type="submission" date="2024-02" db="EMBL/GenBank/DDBJ databases">
        <authorList>
            <person name="Chen Y."/>
            <person name="Shah S."/>
            <person name="Dougan E. K."/>
            <person name="Thang M."/>
            <person name="Chan C."/>
        </authorList>
    </citation>
    <scope>NUCLEOTIDE SEQUENCE [LARGE SCALE GENOMIC DNA]</scope>
</reference>
<keyword evidence="2" id="KW-0862">Zinc</keyword>
<dbReference type="CDD" id="cd16449">
    <property type="entry name" value="RING-HC"/>
    <property type="match status" value="1"/>
</dbReference>
<dbReference type="InterPro" id="IPR001841">
    <property type="entry name" value="Znf_RING"/>
</dbReference>
<keyword evidence="1" id="KW-0040">ANK repeat</keyword>
<feature type="repeat" description="ANK" evidence="1">
    <location>
        <begin position="1324"/>
        <end position="1356"/>
    </location>
</feature>
<dbReference type="SUPFAM" id="SSF48403">
    <property type="entry name" value="Ankyrin repeat"/>
    <property type="match status" value="1"/>
</dbReference>
<sequence length="1513" mass="165519">MATPNPRALREQRQRILDAFRAALPESNDLSEGQVKILLKALGVELSDERLKGMVAAASNGSGKVTYEQFISWMFGCEDAPPAPPGLPPGLPPGAPRPGAAGAAPAADDRGPSKVLETKRSLQIIEASVRAQLQQILEQHPYVESGGAASRHPAQPFVENCRKCLELGKYEQAQEARRTAHRRRDGAGAKSLGAKGGHLLAEGKEEFNLFWGGMGQDMTTVFSTWQVAPCVMALPRWVLLTEATGWDAERQDYRFSQQPLQMPGRVTLNFHVGGSGASAQDGQRRKASKSRSFFHIAQVDDPSFCLLPDASGAATQLGLREGELVRVRVHRGGASRPFFWIKEPVGTSVTLQLDPDGHASDVLMLSYLRAEDQAAPAAPAPAAGPPIDGSTAERECMEPLVLVCEANNWAVDARYYFTASGGMNQAGGARARQQLQLHLAKPKETEKDGTPLPISWQFAFVHLTFQILSATEQGWRLVPAAAPHVWSSDSVVAPSSSCPLACSRAEAHEAFHGRDFHLVEPHGTLVTLWVELWRPAGEKDRLQAQIWYEPRAPPIAANGAALLAAPMAADRQPASEEQVLTALQCQGMSFHEAQETWRKVMRLRCPEWWQEWARRANHFERKISKLSRRSAASLGAEESVLSPSAPSAVEGEGGTKVSKEVAVEVVNKLAEALRSHQATLNSCLRESTVPLSLAEPFPFMPPRAIRAVSLSVEKVLPTHDLGLHDLWAACAREWHHPEVRESLEALRKVLQGSKISASSGGKQLAMRSGGEQLAACGTQLLVGMRVMLRWQPGSVGSTHLAYLNGHVGVINSWDSSSRRWQVGFETFDGHLDVAAEHLQVWAAEKASKASKPQEAASCEMCLGRFLESQVVMLPCPEKHGYCETCLRKWILTQLVPRCYKCLDELSVLALPQGASEPWCGLVTSEAQASAAYRIGKEDIEQLSCMCCFDVSCGARCVIIGYPGLVGERCVVGRVEKTKTRSFAVVYLSNGRRHEMDLGCLEVDDCLSSGRQARGETCPSKSERLGLGLSVASLGCACVVKQAMDEMFVEQLAMPFDWLVTRVEGVLYFFRHHFRDFTHYDDVQVVGEHGFTSFRSAYHAFPHHDLSTSTAREAFQRRAERMMDLVISCREASARPLLLVRVCARSEELDQSEELYHLLRLLGGQKVFLLVVITEQIQNLGAVQHIRLSNLILYVCKVGSADLVDAVRFGMDYVYMAVAFGRHTLDAAKAISPVSPVPDAATLRQMLKPHKHWLTRDRRGLSPTSDLEGCFETGPGRFFPGRFRGGGASPYYDQDLEKMVLSSTAADLASFLTGKSLQVNAWNSAGETVLWKAFQRGDLDILALLLLQAADPNASTGVRRAVAAEGSAGGAARRLLRLAAGQPMSLAKAYETLQEVSEPHRRLLCGRLGAFMPPEVFVAADGGGARASAVAQLLFAAPTVSAAKGVRGGYEALQELQRNAGKPLEARRQVLRQLLRSWHPDKHQSASLQQQEEANQIFCFIQKLRDVFLQPSPG</sequence>
<dbReference type="SUPFAM" id="SSF47473">
    <property type="entry name" value="EF-hand"/>
    <property type="match status" value="1"/>
</dbReference>
<keyword evidence="2" id="KW-0479">Metal-binding</keyword>
<dbReference type="InterPro" id="IPR002110">
    <property type="entry name" value="Ankyrin_rpt"/>
</dbReference>
<dbReference type="InterPro" id="IPR013083">
    <property type="entry name" value="Znf_RING/FYVE/PHD"/>
</dbReference>
<accession>A0ABP0LGY6</accession>
<dbReference type="PROSITE" id="PS50088">
    <property type="entry name" value="ANK_REPEAT"/>
    <property type="match status" value="1"/>
</dbReference>